<accession>A0A6J6J4K0</accession>
<dbReference type="GO" id="GO:0022857">
    <property type="term" value="F:transmembrane transporter activity"/>
    <property type="evidence" value="ECO:0007669"/>
    <property type="project" value="InterPro"/>
</dbReference>
<dbReference type="CDD" id="cd06173">
    <property type="entry name" value="MFS_MefA_like"/>
    <property type="match status" value="1"/>
</dbReference>
<keyword evidence="3" id="KW-1003">Cell membrane</keyword>
<evidence type="ECO:0000313" key="10">
    <source>
        <dbReference type="EMBL" id="CAB4671439.1"/>
    </source>
</evidence>
<dbReference type="InterPro" id="IPR010290">
    <property type="entry name" value="TM_effector"/>
</dbReference>
<dbReference type="Gene3D" id="1.20.1250.20">
    <property type="entry name" value="MFS general substrate transporter like domains"/>
    <property type="match status" value="1"/>
</dbReference>
<evidence type="ECO:0000256" key="6">
    <source>
        <dbReference type="ARBA" id="ARBA00023136"/>
    </source>
</evidence>
<keyword evidence="2" id="KW-0813">Transport</keyword>
<dbReference type="EMBL" id="CAEZWV010000014">
    <property type="protein sequence ID" value="CAB4671439.1"/>
    <property type="molecule type" value="Genomic_DNA"/>
</dbReference>
<feature type="domain" description="Major facilitator superfamily (MFS) profile" evidence="8">
    <location>
        <begin position="20"/>
        <end position="400"/>
    </location>
</feature>
<proteinExistence type="predicted"/>
<evidence type="ECO:0000256" key="4">
    <source>
        <dbReference type="ARBA" id="ARBA00022692"/>
    </source>
</evidence>
<feature type="transmembrane region" description="Helical" evidence="7">
    <location>
        <begin position="61"/>
        <end position="79"/>
    </location>
</feature>
<keyword evidence="6 7" id="KW-0472">Membrane</keyword>
<feature type="transmembrane region" description="Helical" evidence="7">
    <location>
        <begin position="264"/>
        <end position="285"/>
    </location>
</feature>
<evidence type="ECO:0000313" key="9">
    <source>
        <dbReference type="EMBL" id="CAB4631534.1"/>
    </source>
</evidence>
<dbReference type="SUPFAM" id="SSF103473">
    <property type="entry name" value="MFS general substrate transporter"/>
    <property type="match status" value="1"/>
</dbReference>
<evidence type="ECO:0000256" key="3">
    <source>
        <dbReference type="ARBA" id="ARBA00022475"/>
    </source>
</evidence>
<feature type="transmembrane region" description="Helical" evidence="7">
    <location>
        <begin position="219"/>
        <end position="244"/>
    </location>
</feature>
<protein>
    <submittedName>
        <fullName evidence="9">Unannotated protein</fullName>
    </submittedName>
</protein>
<sequence>MSDTTVNEKGNPFRSLRHRNVRVYFIGLLLSNVGTWMQFTATSLLIYSINNRATDAGLNTLFQFLPMLLLGAWAGGFADRFDRRTITIWTQSALLVQAVLLAIADFSGWASLPVIYSLSLVLGVANAIDNPSRRGLVTELVDPSDIPNAMSLNTTVMTGSRIFGPALAAALIGPLGTAWLFSFNALSYVFVIASLLMLRREDMVPATVAPRSGKPVREALKFVWADVSLRYTFIVFIVVSTFAFNYSVVLPKLSDVEWNEPNGYAILLTLTSVGSIVGALATARFQVITMRWYAMLIAICGVACIGMGFAPNFAIACLMALPLGFGGTGLVASMTGLTQQKAPPEMRGRMMALQSVAFLGSTPIGGPITGWIGDHVSIQWSLAYGGIAALLILPLLKKAQ</sequence>
<evidence type="ECO:0000256" key="5">
    <source>
        <dbReference type="ARBA" id="ARBA00022989"/>
    </source>
</evidence>
<reference evidence="9" key="1">
    <citation type="submission" date="2020-05" db="EMBL/GenBank/DDBJ databases">
        <authorList>
            <person name="Chiriac C."/>
            <person name="Salcher M."/>
            <person name="Ghai R."/>
            <person name="Kavagutti S V."/>
        </authorList>
    </citation>
    <scope>NUCLEOTIDE SEQUENCE</scope>
</reference>
<dbReference type="PANTHER" id="PTHR23513">
    <property type="entry name" value="INTEGRAL MEMBRANE EFFLUX PROTEIN-RELATED"/>
    <property type="match status" value="1"/>
</dbReference>
<dbReference type="AlphaFoldDB" id="A0A6J6J4K0"/>
<feature type="transmembrane region" description="Helical" evidence="7">
    <location>
        <begin position="378"/>
        <end position="396"/>
    </location>
</feature>
<feature type="transmembrane region" description="Helical" evidence="7">
    <location>
        <begin position="292"/>
        <end position="313"/>
    </location>
</feature>
<evidence type="ECO:0000256" key="2">
    <source>
        <dbReference type="ARBA" id="ARBA00022448"/>
    </source>
</evidence>
<evidence type="ECO:0000256" key="7">
    <source>
        <dbReference type="SAM" id="Phobius"/>
    </source>
</evidence>
<feature type="transmembrane region" description="Helical" evidence="7">
    <location>
        <begin position="178"/>
        <end position="198"/>
    </location>
</feature>
<dbReference type="EMBL" id="CAEZVQ010000027">
    <property type="protein sequence ID" value="CAB4631534.1"/>
    <property type="molecule type" value="Genomic_DNA"/>
</dbReference>
<dbReference type="InterPro" id="IPR020846">
    <property type="entry name" value="MFS_dom"/>
</dbReference>
<keyword evidence="4 7" id="KW-0812">Transmembrane</keyword>
<feature type="transmembrane region" description="Helical" evidence="7">
    <location>
        <begin position="350"/>
        <end position="372"/>
    </location>
</feature>
<organism evidence="9">
    <name type="scientific">freshwater metagenome</name>
    <dbReference type="NCBI Taxonomy" id="449393"/>
    <lineage>
        <taxon>unclassified sequences</taxon>
        <taxon>metagenomes</taxon>
        <taxon>ecological metagenomes</taxon>
    </lineage>
</organism>
<feature type="transmembrane region" description="Helical" evidence="7">
    <location>
        <begin position="23"/>
        <end position="49"/>
    </location>
</feature>
<dbReference type="Pfam" id="PF05977">
    <property type="entry name" value="MFS_3"/>
    <property type="match status" value="1"/>
</dbReference>
<dbReference type="GO" id="GO:0005886">
    <property type="term" value="C:plasma membrane"/>
    <property type="evidence" value="ECO:0007669"/>
    <property type="project" value="UniProtKB-SubCell"/>
</dbReference>
<evidence type="ECO:0000259" key="8">
    <source>
        <dbReference type="PROSITE" id="PS50850"/>
    </source>
</evidence>
<dbReference type="PROSITE" id="PS50850">
    <property type="entry name" value="MFS"/>
    <property type="match status" value="1"/>
</dbReference>
<dbReference type="InterPro" id="IPR036259">
    <property type="entry name" value="MFS_trans_sf"/>
</dbReference>
<name>A0A6J6J4K0_9ZZZZ</name>
<feature type="transmembrane region" description="Helical" evidence="7">
    <location>
        <begin position="319"/>
        <end position="338"/>
    </location>
</feature>
<dbReference type="PANTHER" id="PTHR23513:SF11">
    <property type="entry name" value="STAPHYLOFERRIN A TRANSPORTER"/>
    <property type="match status" value="1"/>
</dbReference>
<gene>
    <name evidence="9" type="ORF">UFOPK2086_00357</name>
    <name evidence="10" type="ORF">UFOPK2295_00827</name>
</gene>
<comment type="subcellular location">
    <subcellularLocation>
        <location evidence="1">Cell membrane</location>
        <topology evidence="1">Multi-pass membrane protein</topology>
    </subcellularLocation>
</comment>
<evidence type="ECO:0000256" key="1">
    <source>
        <dbReference type="ARBA" id="ARBA00004651"/>
    </source>
</evidence>
<keyword evidence="5 7" id="KW-1133">Transmembrane helix</keyword>